<dbReference type="AlphaFoldDB" id="A0A0E0NED3"/>
<evidence type="ECO:0000256" key="3">
    <source>
        <dbReference type="ARBA" id="ARBA00011818"/>
    </source>
</evidence>
<reference evidence="11" key="1">
    <citation type="submission" date="2013-06" db="EMBL/GenBank/DDBJ databases">
        <authorList>
            <person name="Zhao Q."/>
        </authorList>
    </citation>
    <scope>NUCLEOTIDE SEQUENCE</scope>
    <source>
        <strain evidence="11">cv. W1943</strain>
    </source>
</reference>
<protein>
    <recommendedName>
        <fullName evidence="9">Cupin type-1 domain-containing protein</fullName>
    </recommendedName>
</protein>
<reference evidence="10" key="2">
    <citation type="submission" date="2015-06" db="UniProtKB">
        <authorList>
            <consortium name="EnsemblPlants"/>
        </authorList>
    </citation>
    <scope>IDENTIFICATION</scope>
</reference>
<comment type="similarity">
    <text evidence="2">Belongs to the 11S seed storage protein (globulins) family.</text>
</comment>
<dbReference type="SMART" id="SM00835">
    <property type="entry name" value="Cupin_1"/>
    <property type="match status" value="2"/>
</dbReference>
<evidence type="ECO:0000259" key="9">
    <source>
        <dbReference type="SMART" id="SM00835"/>
    </source>
</evidence>
<evidence type="ECO:0000256" key="2">
    <source>
        <dbReference type="ARBA" id="ARBA00007178"/>
    </source>
</evidence>
<sequence length="562" mass="62803">MASMSTILPLCLGLLLFFQVSMAQFSFGGSPLQSPRGFRGDQDSRHQCRFEHLTALEATHQQRSEAGFTEYYNIEARNEFRCAGVSVRRLVVESKGLVLPMYANAHKLVYIVQGRGVFGMALPGCPETFQSVRSPFEQEVATAGETQSSIQKMRDEHQQLHQFHQGDVIAVPAGVAHWLYNNGDSPVVAFTVIDTSNNANQLDPKRREFFLAGKPRSSWQQQSYSYQTEQLSRNQNIFAGFSPDLLSEALSVSKQTVLRLQGLSDPRGAIIRVENGLQALQPSLQVEPVKEEQTQAYLPTKQLQPTWLRSGGACGQQNVLDEIMCAFKLRKNIDNPQSSDIFNPHGGRITRANSQNFPILNIIQMSATRIILQNNALLTPHWTVNAHTVMYVTAGQGHIQVVDHRGRSVFDGELHQQQILLIPQNFAVVVKARREGFAWVSFKTNHNAVDSQIAGKASILRALPVDVVANAYRLSREDSRHVKFNRGDEMAVFAPRRGPQQYAEWQINEKESMSVFQPTHLDRQQSGEKLHNQEEEEEYDKWGQGGGTKDDSCGDDGGGNGS</sequence>
<keyword evidence="6" id="KW-1015">Disulfide bond</keyword>
<feature type="domain" description="Cupin type-1" evidence="9">
    <location>
        <begin position="53"/>
        <end position="258"/>
    </location>
</feature>
<evidence type="ECO:0000256" key="7">
    <source>
        <dbReference type="SAM" id="MobiDB-lite"/>
    </source>
</evidence>
<evidence type="ECO:0000256" key="4">
    <source>
        <dbReference type="ARBA" id="ARBA00022761"/>
    </source>
</evidence>
<dbReference type="CDD" id="cd02243">
    <property type="entry name" value="cupin_11S_legumin_C"/>
    <property type="match status" value="1"/>
</dbReference>
<dbReference type="PANTHER" id="PTHR31189:SF80">
    <property type="entry name" value="OS02G0456100 PROTEIN"/>
    <property type="match status" value="1"/>
</dbReference>
<dbReference type="Proteomes" id="UP000008022">
    <property type="component" value="Unassembled WGS sequence"/>
</dbReference>
<dbReference type="InterPro" id="IPR014710">
    <property type="entry name" value="RmlC-like_jellyroll"/>
</dbReference>
<dbReference type="InterPro" id="IPR050253">
    <property type="entry name" value="Seed_Storage-Functional"/>
</dbReference>
<dbReference type="OMA" id="FKTNHNA"/>
<dbReference type="InterPro" id="IPR011051">
    <property type="entry name" value="RmlC_Cupin_sf"/>
</dbReference>
<feature type="compositionally biased region" description="Basic and acidic residues" evidence="7">
    <location>
        <begin position="520"/>
        <end position="533"/>
    </location>
</feature>
<dbReference type="PRINTS" id="PR00439">
    <property type="entry name" value="11SGLOBULIN"/>
</dbReference>
<dbReference type="GO" id="GO:0045735">
    <property type="term" value="F:nutrient reservoir activity"/>
    <property type="evidence" value="ECO:0007669"/>
    <property type="project" value="UniProtKB-KW"/>
</dbReference>
<feature type="chain" id="PRO_5002368691" description="Cupin type-1 domain-containing protein" evidence="8">
    <location>
        <begin position="24"/>
        <end position="562"/>
    </location>
</feature>
<name>A0A0E0NED3_ORYRU</name>
<dbReference type="FunFam" id="2.60.120.10:FF:000073">
    <property type="entry name" value="Glycinin G1"/>
    <property type="match status" value="1"/>
</dbReference>
<dbReference type="HOGENOM" id="CLU_026341_2_0_1"/>
<evidence type="ECO:0000313" key="11">
    <source>
        <dbReference type="Proteomes" id="UP000008022"/>
    </source>
</evidence>
<dbReference type="InterPro" id="IPR006045">
    <property type="entry name" value="Cupin_1"/>
</dbReference>
<accession>A0A0E0NED3</accession>
<feature type="region of interest" description="Disordered" evidence="7">
    <location>
        <begin position="517"/>
        <end position="562"/>
    </location>
</feature>
<dbReference type="SUPFAM" id="SSF51182">
    <property type="entry name" value="RmlC-like cupins"/>
    <property type="match status" value="1"/>
</dbReference>
<proteinExistence type="inferred from homology"/>
<evidence type="ECO:0000256" key="5">
    <source>
        <dbReference type="ARBA" id="ARBA00023129"/>
    </source>
</evidence>
<keyword evidence="11" id="KW-1185">Reference proteome</keyword>
<keyword evidence="8" id="KW-0732">Signal</keyword>
<dbReference type="STRING" id="4529.A0A0E0NED3"/>
<organism evidence="10 11">
    <name type="scientific">Oryza rufipogon</name>
    <name type="common">Brownbeard rice</name>
    <name type="synonym">Asian wild rice</name>
    <dbReference type="NCBI Taxonomy" id="4529"/>
    <lineage>
        <taxon>Eukaryota</taxon>
        <taxon>Viridiplantae</taxon>
        <taxon>Streptophyta</taxon>
        <taxon>Embryophyta</taxon>
        <taxon>Tracheophyta</taxon>
        <taxon>Spermatophyta</taxon>
        <taxon>Magnoliopsida</taxon>
        <taxon>Liliopsida</taxon>
        <taxon>Poales</taxon>
        <taxon>Poaceae</taxon>
        <taxon>BOP clade</taxon>
        <taxon>Oryzoideae</taxon>
        <taxon>Oryzeae</taxon>
        <taxon>Oryzinae</taxon>
        <taxon>Oryza</taxon>
    </lineage>
</organism>
<keyword evidence="4" id="KW-0758">Storage protein</keyword>
<evidence type="ECO:0000256" key="1">
    <source>
        <dbReference type="ARBA" id="ARBA00003839"/>
    </source>
</evidence>
<comment type="subunit">
    <text evidence="3">Hexamer; each subunit is composed of an acidic and a basic chain derived from a single precursor and linked by a disulfide bond.</text>
</comment>
<dbReference type="Gene3D" id="2.60.120.10">
    <property type="entry name" value="Jelly Rolls"/>
    <property type="match status" value="2"/>
</dbReference>
<evidence type="ECO:0000256" key="6">
    <source>
        <dbReference type="ARBA" id="ARBA00023157"/>
    </source>
</evidence>
<dbReference type="InterPro" id="IPR006044">
    <property type="entry name" value="11S_seedstore_pln"/>
</dbReference>
<dbReference type="Gramene" id="ORUFI02G15900.1">
    <property type="protein sequence ID" value="ORUFI02G15900.1"/>
    <property type="gene ID" value="ORUFI02G15900"/>
</dbReference>
<dbReference type="EnsemblPlants" id="ORUFI02G15900.1">
    <property type="protein sequence ID" value="ORUFI02G15900.1"/>
    <property type="gene ID" value="ORUFI02G15900"/>
</dbReference>
<dbReference type="PANTHER" id="PTHR31189">
    <property type="entry name" value="OS03G0336100 PROTEIN-RELATED"/>
    <property type="match status" value="1"/>
</dbReference>
<comment type="function">
    <text evidence="1">Seed storage protein.</text>
</comment>
<dbReference type="Pfam" id="PF00190">
    <property type="entry name" value="Cupin_1"/>
    <property type="match status" value="2"/>
</dbReference>
<evidence type="ECO:0000256" key="8">
    <source>
        <dbReference type="SAM" id="SignalP"/>
    </source>
</evidence>
<dbReference type="CDD" id="cd02242">
    <property type="entry name" value="cupin_11S_legumin_N"/>
    <property type="match status" value="1"/>
</dbReference>
<feature type="signal peptide" evidence="8">
    <location>
        <begin position="1"/>
        <end position="23"/>
    </location>
</feature>
<evidence type="ECO:0000313" key="10">
    <source>
        <dbReference type="EnsemblPlants" id="ORUFI02G15900.1"/>
    </source>
</evidence>
<keyword evidence="5" id="KW-0708">Seed storage protein</keyword>
<feature type="domain" description="Cupin type-1" evidence="9">
    <location>
        <begin position="331"/>
        <end position="480"/>
    </location>
</feature>